<gene>
    <name evidence="1" type="ORF">PBC2_152</name>
</gene>
<name>A0A218KC46_9CAUD</name>
<organism evidence="1 2">
    <name type="scientific">Bacillus phage PBC2</name>
    <dbReference type="NCBI Taxonomy" id="1675029"/>
    <lineage>
        <taxon>Viruses</taxon>
        <taxon>Duplodnaviria</taxon>
        <taxon>Heunggongvirae</taxon>
        <taxon>Uroviricota</taxon>
        <taxon>Caudoviricetes</taxon>
        <taxon>Andregratiavirinae</taxon>
        <taxon>Haetaevirus</taxon>
        <taxon>Haetaevirus PBC2</taxon>
    </lineage>
</organism>
<dbReference type="EMBL" id="KT070867">
    <property type="protein sequence ID" value="AKQ08467.1"/>
    <property type="molecule type" value="Genomic_DNA"/>
</dbReference>
<dbReference type="Proteomes" id="UP000223102">
    <property type="component" value="Segment"/>
</dbReference>
<reference evidence="1 2" key="1">
    <citation type="submission" date="2015-06" db="EMBL/GenBank/DDBJ databases">
        <title>Complete genome sequence of Bacillus cereus phage PBC2.</title>
        <authorList>
            <person name="Kong M."/>
            <person name="Ryu S."/>
        </authorList>
    </citation>
    <scope>NUCLEOTIDE SEQUENCE [LARGE SCALE GENOMIC DNA]</scope>
</reference>
<proteinExistence type="predicted"/>
<sequence length="73" mass="8438">MQQYGNPLQNIEDALDQVKEGANEVEKGLSVFQTLDWDEIFEDIDPEEKRQIMMLIDDGIDHIANGLYLIKED</sequence>
<evidence type="ECO:0000313" key="2">
    <source>
        <dbReference type="Proteomes" id="UP000223102"/>
    </source>
</evidence>
<keyword evidence="2" id="KW-1185">Reference proteome</keyword>
<accession>A0A218KC46</accession>
<evidence type="ECO:0000313" key="1">
    <source>
        <dbReference type="EMBL" id="AKQ08467.1"/>
    </source>
</evidence>
<protein>
    <submittedName>
        <fullName evidence="1">Uncharacterized protein</fullName>
    </submittedName>
</protein>